<evidence type="ECO:0000313" key="2">
    <source>
        <dbReference type="Proteomes" id="UP000025227"/>
    </source>
</evidence>
<proteinExistence type="predicted"/>
<accession>A0A7I5EDJ9</accession>
<organism evidence="2 3">
    <name type="scientific">Haemonchus contortus</name>
    <name type="common">Barber pole worm</name>
    <dbReference type="NCBI Taxonomy" id="6289"/>
    <lineage>
        <taxon>Eukaryota</taxon>
        <taxon>Metazoa</taxon>
        <taxon>Ecdysozoa</taxon>
        <taxon>Nematoda</taxon>
        <taxon>Chromadorea</taxon>
        <taxon>Rhabditida</taxon>
        <taxon>Rhabditina</taxon>
        <taxon>Rhabditomorpha</taxon>
        <taxon>Strongyloidea</taxon>
        <taxon>Trichostrongylidae</taxon>
        <taxon>Haemonchus</taxon>
    </lineage>
</organism>
<protein>
    <submittedName>
        <fullName evidence="3">SCP domain-containing protein</fullName>
    </submittedName>
</protein>
<sequence>PNMRLLFIAIIFVLEEVVSQDSENPLPEESKDVFETLHIMYTDHLEWSNEWAEKALEYVKSPSHVQGDMDIKGEGSFPRDETLTEKILAVLEDDFVKNVGKLEDFPAGTVYGCNGTIKTNEEEDIVSAVCLYKKP</sequence>
<reference evidence="3" key="1">
    <citation type="submission" date="2020-12" db="UniProtKB">
        <authorList>
            <consortium name="WormBaseParasite"/>
        </authorList>
    </citation>
    <scope>IDENTIFICATION</scope>
    <source>
        <strain evidence="3">MHco3</strain>
    </source>
</reference>
<feature type="signal peptide" evidence="1">
    <location>
        <begin position="1"/>
        <end position="19"/>
    </location>
</feature>
<evidence type="ECO:0000256" key="1">
    <source>
        <dbReference type="SAM" id="SignalP"/>
    </source>
</evidence>
<evidence type="ECO:0000313" key="3">
    <source>
        <dbReference type="WBParaSite" id="HCON_00159980-00001"/>
    </source>
</evidence>
<dbReference type="AlphaFoldDB" id="A0A7I5EDJ9"/>
<feature type="chain" id="PRO_5029849078" evidence="1">
    <location>
        <begin position="20"/>
        <end position="135"/>
    </location>
</feature>
<keyword evidence="2" id="KW-1185">Reference proteome</keyword>
<dbReference type="Proteomes" id="UP000025227">
    <property type="component" value="Unplaced"/>
</dbReference>
<keyword evidence="1" id="KW-0732">Signal</keyword>
<name>A0A7I5EDJ9_HAECO</name>
<dbReference type="WBParaSite" id="HCON_00159980-00001">
    <property type="protein sequence ID" value="HCON_00159980-00001"/>
    <property type="gene ID" value="HCON_00159980"/>
</dbReference>